<evidence type="ECO:0000313" key="3">
    <source>
        <dbReference type="Proteomes" id="UP000827724"/>
    </source>
</evidence>
<dbReference type="OrthoDB" id="5383057at2759"/>
<feature type="compositionally biased region" description="Basic and acidic residues" evidence="1">
    <location>
        <begin position="88"/>
        <end position="98"/>
    </location>
</feature>
<feature type="region of interest" description="Disordered" evidence="1">
    <location>
        <begin position="24"/>
        <end position="106"/>
    </location>
</feature>
<gene>
    <name evidence="2" type="ORF">Trco_008026</name>
</gene>
<organism evidence="2 3">
    <name type="scientific">Trichoderma cornu-damae</name>
    <dbReference type="NCBI Taxonomy" id="654480"/>
    <lineage>
        <taxon>Eukaryota</taxon>
        <taxon>Fungi</taxon>
        <taxon>Dikarya</taxon>
        <taxon>Ascomycota</taxon>
        <taxon>Pezizomycotina</taxon>
        <taxon>Sordariomycetes</taxon>
        <taxon>Hypocreomycetidae</taxon>
        <taxon>Hypocreales</taxon>
        <taxon>Hypocreaceae</taxon>
        <taxon>Trichoderma</taxon>
    </lineage>
</organism>
<name>A0A9P8QDS9_9HYPO</name>
<dbReference type="AlphaFoldDB" id="A0A9P8QDS9"/>
<protein>
    <submittedName>
        <fullName evidence="2">Uncharacterized protein</fullName>
    </submittedName>
</protein>
<evidence type="ECO:0000313" key="2">
    <source>
        <dbReference type="EMBL" id="KAH6603251.1"/>
    </source>
</evidence>
<evidence type="ECO:0000256" key="1">
    <source>
        <dbReference type="SAM" id="MobiDB-lite"/>
    </source>
</evidence>
<accession>A0A9P8QDS9</accession>
<reference evidence="2" key="1">
    <citation type="submission" date="2021-08" db="EMBL/GenBank/DDBJ databases">
        <title>Chromosome-Level Trichoderma cornu-damae using Hi-C Data.</title>
        <authorList>
            <person name="Kim C.S."/>
        </authorList>
    </citation>
    <scope>NUCLEOTIDE SEQUENCE</scope>
    <source>
        <strain evidence="2">KA19-0412C</strain>
    </source>
</reference>
<feature type="compositionally biased region" description="Basic and acidic residues" evidence="1">
    <location>
        <begin position="42"/>
        <end position="60"/>
    </location>
</feature>
<keyword evidence="3" id="KW-1185">Reference proteome</keyword>
<sequence>MTNILWLRQLFDRFHSRIFTFREGHHPEDKSSHIQTHNATMPEEKSSLRPPRPPEADPRQRSRTQVPEAAEARRDASRSTDVPSEEDITAREMEHQRYGEAQPQLVPTDVIETMITAKGRKTDSLGGA</sequence>
<dbReference type="EMBL" id="JAIWOZ010000007">
    <property type="protein sequence ID" value="KAH6603251.1"/>
    <property type="molecule type" value="Genomic_DNA"/>
</dbReference>
<proteinExistence type="predicted"/>
<dbReference type="Proteomes" id="UP000827724">
    <property type="component" value="Unassembled WGS sequence"/>
</dbReference>
<comment type="caution">
    <text evidence="2">The sequence shown here is derived from an EMBL/GenBank/DDBJ whole genome shotgun (WGS) entry which is preliminary data.</text>
</comment>